<dbReference type="Proteomes" id="UP000054270">
    <property type="component" value="Unassembled WGS sequence"/>
</dbReference>
<organism evidence="1 2">
    <name type="scientific">Hypholoma sublateritium (strain FD-334 SS-4)</name>
    <dbReference type="NCBI Taxonomy" id="945553"/>
    <lineage>
        <taxon>Eukaryota</taxon>
        <taxon>Fungi</taxon>
        <taxon>Dikarya</taxon>
        <taxon>Basidiomycota</taxon>
        <taxon>Agaricomycotina</taxon>
        <taxon>Agaricomycetes</taxon>
        <taxon>Agaricomycetidae</taxon>
        <taxon>Agaricales</taxon>
        <taxon>Agaricineae</taxon>
        <taxon>Strophariaceae</taxon>
        <taxon>Hypholoma</taxon>
    </lineage>
</organism>
<dbReference type="EMBL" id="KN817598">
    <property type="protein sequence ID" value="KJA17834.1"/>
    <property type="molecule type" value="Genomic_DNA"/>
</dbReference>
<dbReference type="OrthoDB" id="2688393at2759"/>
<dbReference type="OMA" id="FANKDEW"/>
<proteinExistence type="predicted"/>
<accession>A0A0D2NFT0</accession>
<name>A0A0D2NFT0_HYPSF</name>
<dbReference type="InterPro" id="IPR041078">
    <property type="entry name" value="Plavaka"/>
</dbReference>
<reference evidence="2" key="1">
    <citation type="submission" date="2014-04" db="EMBL/GenBank/DDBJ databases">
        <title>Evolutionary Origins and Diversification of the Mycorrhizal Mutualists.</title>
        <authorList>
            <consortium name="DOE Joint Genome Institute"/>
            <consortium name="Mycorrhizal Genomics Consortium"/>
            <person name="Kohler A."/>
            <person name="Kuo A."/>
            <person name="Nagy L.G."/>
            <person name="Floudas D."/>
            <person name="Copeland A."/>
            <person name="Barry K.W."/>
            <person name="Cichocki N."/>
            <person name="Veneault-Fourrey C."/>
            <person name="LaButti K."/>
            <person name="Lindquist E.A."/>
            <person name="Lipzen A."/>
            <person name="Lundell T."/>
            <person name="Morin E."/>
            <person name="Murat C."/>
            <person name="Riley R."/>
            <person name="Ohm R."/>
            <person name="Sun H."/>
            <person name="Tunlid A."/>
            <person name="Henrissat B."/>
            <person name="Grigoriev I.V."/>
            <person name="Hibbett D.S."/>
            <person name="Martin F."/>
        </authorList>
    </citation>
    <scope>NUCLEOTIDE SEQUENCE [LARGE SCALE GENOMIC DNA]</scope>
    <source>
        <strain evidence="2">FD-334 SS-4</strain>
    </source>
</reference>
<evidence type="ECO:0000313" key="2">
    <source>
        <dbReference type="Proteomes" id="UP000054270"/>
    </source>
</evidence>
<gene>
    <name evidence="1" type="ORF">HYPSUDRAFT_145923</name>
</gene>
<protein>
    <submittedName>
        <fullName evidence="1">Uncharacterized protein</fullName>
    </submittedName>
</protein>
<dbReference type="AlphaFoldDB" id="A0A0D2NFT0"/>
<dbReference type="Pfam" id="PF18759">
    <property type="entry name" value="Plavaka"/>
    <property type="match status" value="1"/>
</dbReference>
<evidence type="ECO:0000313" key="1">
    <source>
        <dbReference type="EMBL" id="KJA17834.1"/>
    </source>
</evidence>
<feature type="non-terminal residue" evidence="1">
    <location>
        <position position="226"/>
    </location>
</feature>
<dbReference type="STRING" id="945553.A0A0D2NFT0"/>
<sequence length="226" mass="25980">MPANEALTETGNLFFKVYHPNRAYHAAGGKNLLQSINDDQFADIREDNPYYPFANKDEWELVKWMTDASLTQQQIDAFLRLGYVKRNSVSLKSARDIRGRIEALPEVPRWQHQSFDTLGGYRTKTPITLYWRNPLDVVKDLYRNPIFSSCLEHNPYRLFSQSQPRDRAYCEFMSGDFAWEYQSRLMPGHTFAGIILASDKTPLTIGTGNREMHPVLLSIANIDAGV</sequence>
<keyword evidence="2" id="KW-1185">Reference proteome</keyword>